<reference evidence="1 2" key="1">
    <citation type="submission" date="2017-04" db="EMBL/GenBank/DDBJ databases">
        <authorList>
            <person name="Varghese N."/>
            <person name="Submissions S."/>
        </authorList>
    </citation>
    <scope>NUCLEOTIDE SEQUENCE [LARGE SCALE GENOMIC DNA]</scope>
    <source>
        <strain evidence="1 2">J12</strain>
    </source>
</reference>
<evidence type="ECO:0000313" key="1">
    <source>
        <dbReference type="EMBL" id="SMF72681.1"/>
    </source>
</evidence>
<dbReference type="Proteomes" id="UP000192939">
    <property type="component" value="Unassembled WGS sequence"/>
</dbReference>
<comment type="caution">
    <text evidence="1">The sequence shown here is derived from an EMBL/GenBank/DDBJ whole genome shotgun (WGS) entry which is preliminary data.</text>
</comment>
<proteinExistence type="predicted"/>
<keyword evidence="2" id="KW-1185">Reference proteome</keyword>
<protein>
    <submittedName>
        <fullName evidence="1">Uncharacterized protein</fullName>
    </submittedName>
</protein>
<name>A0ABY1M429_9BACL</name>
<dbReference type="EMBL" id="FXAE01000095">
    <property type="protein sequence ID" value="SMF72681.1"/>
    <property type="molecule type" value="Genomic_DNA"/>
</dbReference>
<gene>
    <name evidence="1" type="ORF">SAMN02744124_04448</name>
</gene>
<feature type="non-terminal residue" evidence="1">
    <location>
        <position position="47"/>
    </location>
</feature>
<sequence length="47" mass="5324">MPSRRLLGRFGKVKRKVCSHPRFGGETIKDPGRKARAHAELLIPRSL</sequence>
<evidence type="ECO:0000313" key="2">
    <source>
        <dbReference type="Proteomes" id="UP000192939"/>
    </source>
</evidence>
<accession>A0ABY1M429</accession>
<organism evidence="1 2">
    <name type="scientific">Paenibacillus barengoltzii J12</name>
    <dbReference type="NCBI Taxonomy" id="935846"/>
    <lineage>
        <taxon>Bacteria</taxon>
        <taxon>Bacillati</taxon>
        <taxon>Bacillota</taxon>
        <taxon>Bacilli</taxon>
        <taxon>Bacillales</taxon>
        <taxon>Paenibacillaceae</taxon>
        <taxon>Paenibacillus</taxon>
    </lineage>
</organism>